<feature type="compositionally biased region" description="Acidic residues" evidence="5">
    <location>
        <begin position="112"/>
        <end position="121"/>
    </location>
</feature>
<evidence type="ECO:0000256" key="1">
    <source>
        <dbReference type="ARBA" id="ARBA00004138"/>
    </source>
</evidence>
<evidence type="ECO:0000259" key="6">
    <source>
        <dbReference type="Pfam" id="PF13870"/>
    </source>
</evidence>
<evidence type="ECO:0000256" key="2">
    <source>
        <dbReference type="ARBA" id="ARBA00023054"/>
    </source>
</evidence>
<protein>
    <submittedName>
        <fullName evidence="8">CAP-Gly domain-containing linker protein 1 isoform X1</fullName>
    </submittedName>
</protein>
<keyword evidence="3" id="KW-0966">Cell projection</keyword>
<dbReference type="GO" id="GO:0060271">
    <property type="term" value="P:cilium assembly"/>
    <property type="evidence" value="ECO:0007669"/>
    <property type="project" value="TreeGrafter"/>
</dbReference>
<feature type="compositionally biased region" description="Polar residues" evidence="5">
    <location>
        <begin position="39"/>
        <end position="57"/>
    </location>
</feature>
<feature type="domain" description="CCDC113/CCDC96 coiled-coil" evidence="6">
    <location>
        <begin position="470"/>
        <end position="645"/>
    </location>
</feature>
<evidence type="ECO:0000313" key="8">
    <source>
        <dbReference type="RefSeq" id="XP_016943027.3"/>
    </source>
</evidence>
<feature type="compositionally biased region" description="Basic and acidic residues" evidence="5">
    <location>
        <begin position="80"/>
        <end position="105"/>
    </location>
</feature>
<feature type="compositionally biased region" description="Polar residues" evidence="5">
    <location>
        <begin position="126"/>
        <end position="137"/>
    </location>
</feature>
<dbReference type="InterPro" id="IPR051885">
    <property type="entry name" value="CC_CF"/>
</dbReference>
<evidence type="ECO:0000256" key="5">
    <source>
        <dbReference type="SAM" id="MobiDB-lite"/>
    </source>
</evidence>
<dbReference type="Proteomes" id="UP001652628">
    <property type="component" value="Chromosome 2R"/>
</dbReference>
<dbReference type="PANTHER" id="PTHR15654:SF1">
    <property type="entry name" value="COILED-COIL DOMAIN-CONTAINING PROTEIN 96"/>
    <property type="match status" value="1"/>
</dbReference>
<feature type="region of interest" description="Disordered" evidence="5">
    <location>
        <begin position="190"/>
        <end position="257"/>
    </location>
</feature>
<comment type="subcellular location">
    <subcellularLocation>
        <location evidence="1">Cell projection</location>
        <location evidence="1">Cilium</location>
    </subcellularLocation>
</comment>
<dbReference type="PANTHER" id="PTHR15654">
    <property type="entry name" value="COILED-COIL DOMAIN-CONTAINING PROTEIN 113-RELATED"/>
    <property type="match status" value="1"/>
</dbReference>
<keyword evidence="2 4" id="KW-0175">Coiled coil</keyword>
<feature type="region of interest" description="Disordered" evidence="5">
    <location>
        <begin position="1"/>
        <end position="21"/>
    </location>
</feature>
<feature type="compositionally biased region" description="Acidic residues" evidence="5">
    <location>
        <begin position="143"/>
        <end position="161"/>
    </location>
</feature>
<evidence type="ECO:0000313" key="7">
    <source>
        <dbReference type="Proteomes" id="UP001652628"/>
    </source>
</evidence>
<gene>
    <name evidence="8" type="primary">LOC108019653</name>
</gene>
<keyword evidence="7" id="KW-1185">Reference proteome</keyword>
<feature type="coiled-coil region" evidence="4">
    <location>
        <begin position="548"/>
        <end position="582"/>
    </location>
</feature>
<dbReference type="Pfam" id="PF13870">
    <property type="entry name" value="CCDC113_CCDC96_CC"/>
    <property type="match status" value="1"/>
</dbReference>
<dbReference type="RefSeq" id="XP_016943027.3">
    <property type="nucleotide sequence ID" value="XM_017087538.4"/>
</dbReference>
<evidence type="ECO:0000256" key="4">
    <source>
        <dbReference type="SAM" id="Coils"/>
    </source>
</evidence>
<organism evidence="7 8">
    <name type="scientific">Drosophila suzukii</name>
    <name type="common">Spotted-wing drosophila fruit fly</name>
    <dbReference type="NCBI Taxonomy" id="28584"/>
    <lineage>
        <taxon>Eukaryota</taxon>
        <taxon>Metazoa</taxon>
        <taxon>Ecdysozoa</taxon>
        <taxon>Arthropoda</taxon>
        <taxon>Hexapoda</taxon>
        <taxon>Insecta</taxon>
        <taxon>Pterygota</taxon>
        <taxon>Neoptera</taxon>
        <taxon>Endopterygota</taxon>
        <taxon>Diptera</taxon>
        <taxon>Brachycera</taxon>
        <taxon>Muscomorpha</taxon>
        <taxon>Ephydroidea</taxon>
        <taxon>Drosophilidae</taxon>
        <taxon>Drosophila</taxon>
        <taxon>Sophophora</taxon>
    </lineage>
</organism>
<dbReference type="AlphaFoldDB" id="A0AB39ZTT2"/>
<accession>A0AB39ZTT2</accession>
<feature type="region of interest" description="Disordered" evidence="5">
    <location>
        <begin position="80"/>
        <end position="174"/>
    </location>
</feature>
<sequence>MMEAEASEEPQTEMALEEVPQDNVRVFSEDLVEILSVDSRQSTSVIPKRASSFSRTSEMVMKKMKKEEKRLLLKDAMERLKERKEEEEKEKELERERQIEEESRKSLQGSFEEQDEDDVGSDTERTSLQSDLVSFGTNLIAADAEDEDLVEPIESSSESESEDPKTQRSKSINPLQTAVQSLMLVPSISDISLSSEPVVQRKSGRPSKIEKPQNFRDPLDDDNESISSEAAEEASSKTHSDSRTVLGDSESLQESSLEIIHDVPITESTENESQKYTDFETFFPATEAKRETPVINVDKELRLMETQQVVREFLNQLIKSVVVVDRPGSDEYIRNRLDKEKLLAALQSAVDDHILINDHHRMLEDRMIEYYRRLKNKRPFDTLSHADEASYCIRHDNALSYLSYAQERLSSVKEKYGILMATAFLDLSHAMHIVLSTEEHLEQTIRRLLVRPDAETDFLKRFVARELRLMAEHRNQVSDTRLLLISHKHTLSRITEQIKDIETVCDGVSMRDFITVQTKVFALEKKIEERNLDLKKQRNQYHTDLHLTKHAREKCLALKKKLHKLEVELLEKNEAKHRLKTQLCRAKVVHKKIRGQMNELAFQGGLLSLPALMYDYDRTVAYIREKEESVSSLRETLKSISNRLQSVTGSERATKSITF</sequence>
<feature type="compositionally biased region" description="Basic and acidic residues" evidence="5">
    <location>
        <begin position="207"/>
        <end position="218"/>
    </location>
</feature>
<name>A0AB39ZTT2_DROSZ</name>
<feature type="region of interest" description="Disordered" evidence="5">
    <location>
        <begin position="39"/>
        <end position="68"/>
    </location>
</feature>
<reference evidence="8" key="1">
    <citation type="submission" date="2025-08" db="UniProtKB">
        <authorList>
            <consortium name="RefSeq"/>
        </authorList>
    </citation>
    <scope>IDENTIFICATION</scope>
</reference>
<dbReference type="GO" id="GO:0036064">
    <property type="term" value="C:ciliary basal body"/>
    <property type="evidence" value="ECO:0007669"/>
    <property type="project" value="TreeGrafter"/>
</dbReference>
<feature type="compositionally biased region" description="Acidic residues" evidence="5">
    <location>
        <begin position="1"/>
        <end position="20"/>
    </location>
</feature>
<dbReference type="InterPro" id="IPR025254">
    <property type="entry name" value="CCDC113/CCDC96_CC"/>
</dbReference>
<proteinExistence type="predicted"/>
<dbReference type="GO" id="GO:0005930">
    <property type="term" value="C:axoneme"/>
    <property type="evidence" value="ECO:0007669"/>
    <property type="project" value="TreeGrafter"/>
</dbReference>
<evidence type="ECO:0000256" key="3">
    <source>
        <dbReference type="ARBA" id="ARBA00023273"/>
    </source>
</evidence>
<dbReference type="GeneID" id="108019653"/>